<reference evidence="1" key="1">
    <citation type="submission" date="2015-12" db="EMBL/GenBank/DDBJ databases">
        <title>Update maize B73 reference genome by single molecule sequencing technologies.</title>
        <authorList>
            <consortium name="Maize Genome Sequencing Project"/>
            <person name="Ware D."/>
        </authorList>
    </citation>
    <scope>NUCLEOTIDE SEQUENCE [LARGE SCALE GENOMIC DNA]</scope>
    <source>
        <tissue evidence="1">Seedling</tissue>
    </source>
</reference>
<dbReference type="AlphaFoldDB" id="A0A1D6NKT0"/>
<gene>
    <name evidence="1" type="ORF">ZEAMMB73_Zm00001d044313</name>
</gene>
<dbReference type="EMBL" id="CM007649">
    <property type="protein sequence ID" value="ONM40850.1"/>
    <property type="molecule type" value="Genomic_DNA"/>
</dbReference>
<sequence>MCDFCVYEYVYAVPVDLRVPVGSERVLLKGMICFGSGWAYVSGKIELFVDEIHFMAKRRLCLFSYAEHIVLWLYILLHIVLWHSALLCIGHCCCSRKELHFMLA</sequence>
<name>A0A1D6NKT0_MAIZE</name>
<protein>
    <submittedName>
        <fullName evidence="1">SIT4 phosphatase-associated family protein</fullName>
    </submittedName>
</protein>
<accession>A0A1D6NKT0</accession>
<organism evidence="1">
    <name type="scientific">Zea mays</name>
    <name type="common">Maize</name>
    <dbReference type="NCBI Taxonomy" id="4577"/>
    <lineage>
        <taxon>Eukaryota</taxon>
        <taxon>Viridiplantae</taxon>
        <taxon>Streptophyta</taxon>
        <taxon>Embryophyta</taxon>
        <taxon>Tracheophyta</taxon>
        <taxon>Spermatophyta</taxon>
        <taxon>Magnoliopsida</taxon>
        <taxon>Liliopsida</taxon>
        <taxon>Poales</taxon>
        <taxon>Poaceae</taxon>
        <taxon>PACMAD clade</taxon>
        <taxon>Panicoideae</taxon>
        <taxon>Andropogonodae</taxon>
        <taxon>Andropogoneae</taxon>
        <taxon>Tripsacinae</taxon>
        <taxon>Zea</taxon>
    </lineage>
</organism>
<proteinExistence type="predicted"/>
<evidence type="ECO:0000313" key="1">
    <source>
        <dbReference type="EMBL" id="ONM40850.1"/>
    </source>
</evidence>